<protein>
    <submittedName>
        <fullName evidence="4">Zinc finger MYM-type protein 1</fullName>
    </submittedName>
</protein>
<evidence type="ECO:0000259" key="3">
    <source>
        <dbReference type="Pfam" id="PF14291"/>
    </source>
</evidence>
<evidence type="ECO:0000256" key="1">
    <source>
        <dbReference type="SAM" id="MobiDB-lite"/>
    </source>
</evidence>
<evidence type="ECO:0000313" key="5">
    <source>
        <dbReference type="Proteomes" id="UP000440578"/>
    </source>
</evidence>
<comment type="caution">
    <text evidence="4">The sequence shown here is derived from an EMBL/GenBank/DDBJ whole genome shotgun (WGS) entry which is preliminary data.</text>
</comment>
<dbReference type="InterPro" id="IPR008906">
    <property type="entry name" value="HATC_C_dom"/>
</dbReference>
<dbReference type="SUPFAM" id="SSF53098">
    <property type="entry name" value="Ribonuclease H-like"/>
    <property type="match status" value="1"/>
</dbReference>
<dbReference type="Pfam" id="PF05699">
    <property type="entry name" value="Dimer_Tnp_hAT"/>
    <property type="match status" value="1"/>
</dbReference>
<dbReference type="InterPro" id="IPR025398">
    <property type="entry name" value="DUF4371"/>
</dbReference>
<dbReference type="Proteomes" id="UP000440578">
    <property type="component" value="Unassembled WGS sequence"/>
</dbReference>
<evidence type="ECO:0000259" key="2">
    <source>
        <dbReference type="Pfam" id="PF05699"/>
    </source>
</evidence>
<dbReference type="AlphaFoldDB" id="A0A6A4WTU0"/>
<feature type="domain" description="HAT C-terminal dimerisation" evidence="2">
    <location>
        <begin position="547"/>
        <end position="601"/>
    </location>
</feature>
<reference evidence="4 5" key="1">
    <citation type="submission" date="2019-07" db="EMBL/GenBank/DDBJ databases">
        <title>Draft genome assembly of a fouling barnacle, Amphibalanus amphitrite (Darwin, 1854): The first reference genome for Thecostraca.</title>
        <authorList>
            <person name="Kim W."/>
        </authorList>
    </citation>
    <scope>NUCLEOTIDE SEQUENCE [LARGE SCALE GENOMIC DNA]</scope>
    <source>
        <strain evidence="4">SNU_AA5</strain>
        <tissue evidence="4">Soma without cirri and trophi</tissue>
    </source>
</reference>
<dbReference type="GO" id="GO:0046983">
    <property type="term" value="F:protein dimerization activity"/>
    <property type="evidence" value="ECO:0007669"/>
    <property type="project" value="InterPro"/>
</dbReference>
<gene>
    <name evidence="4" type="primary">ZMYM1_10</name>
    <name evidence="4" type="ORF">FJT64_018469</name>
</gene>
<accession>A0A6A4WTU0</accession>
<dbReference type="OrthoDB" id="6378809at2759"/>
<name>A0A6A4WTU0_AMPAM</name>
<organism evidence="4 5">
    <name type="scientific">Amphibalanus amphitrite</name>
    <name type="common">Striped barnacle</name>
    <name type="synonym">Balanus amphitrite</name>
    <dbReference type="NCBI Taxonomy" id="1232801"/>
    <lineage>
        <taxon>Eukaryota</taxon>
        <taxon>Metazoa</taxon>
        <taxon>Ecdysozoa</taxon>
        <taxon>Arthropoda</taxon>
        <taxon>Crustacea</taxon>
        <taxon>Multicrustacea</taxon>
        <taxon>Cirripedia</taxon>
        <taxon>Thoracica</taxon>
        <taxon>Thoracicalcarea</taxon>
        <taxon>Balanomorpha</taxon>
        <taxon>Balanoidea</taxon>
        <taxon>Balanidae</taxon>
        <taxon>Amphibalaninae</taxon>
        <taxon>Amphibalanus</taxon>
    </lineage>
</organism>
<dbReference type="PANTHER" id="PTHR45749:SF14">
    <property type="entry name" value="TTF-TYPE DOMAIN-CONTAINING PROTEIN"/>
    <property type="match status" value="1"/>
</dbReference>
<proteinExistence type="predicted"/>
<dbReference type="PANTHER" id="PTHR45749">
    <property type="match status" value="1"/>
</dbReference>
<evidence type="ECO:0000313" key="4">
    <source>
        <dbReference type="EMBL" id="KAF0310577.1"/>
    </source>
</evidence>
<keyword evidence="5" id="KW-1185">Reference proteome</keyword>
<sequence length="631" mass="70423">MGLLASEPRLDLAFISRGFKSWPKVPNSFNRHEASSCHRNALKGLAQARSPNPTQLQLATGKAKAVREARMALDYIFDAMEYLAHQGLPLRCREEASGNLMQLLQTWAKRSPELKKWLERDTQQFLSYQIQNEILELMAHSILRQLTKDARAAGAFSIIVDETQDMSRQEQVSLCLRYVDAELSPQELFLGFHSTESTTADALYKIITDAMVRMNLPMEMLRGQCYDGASNMSGRYNGVQQLIKQRQPKAVFIHCAAHRMNLATLAAATTELKNALSEASAVIEFVRSSPKRLAIFGHQQDQDAIGLRSFSRTRWTCNERSLKSLLDNWTAVLATLTAILSDPASASDAAAKAQGFRRAMEQFEFFFMVKLGLLLFQLVTPTLTAIQGKQLSVGAVLEKIRLVREATLSQRKDAAFSEFWATCTASAEELELDQPRLRRPVRQPRKLGGGGNEHHPTTPQQLHRQQYFAALDNLAAGLKDRFCTGDDKVLQSVEEALAGDLGEARRAAAFYGLDEERLLLHVRMLGDMGHHPTTMTEAASLMTTLGDLLPEVAKLVKLGLTAPATSCTAERSFSLLKRLKTYLRSTMSQARLNHAAICATYSQELKTLDRAELVREFVSRSTQRTNLFGAQ</sequence>
<feature type="domain" description="DUF4371" evidence="3">
    <location>
        <begin position="13"/>
        <end position="238"/>
    </location>
</feature>
<dbReference type="Pfam" id="PF14291">
    <property type="entry name" value="DUF4371"/>
    <property type="match status" value="1"/>
</dbReference>
<dbReference type="EMBL" id="VIIS01000301">
    <property type="protein sequence ID" value="KAF0310577.1"/>
    <property type="molecule type" value="Genomic_DNA"/>
</dbReference>
<dbReference type="InterPro" id="IPR012337">
    <property type="entry name" value="RNaseH-like_sf"/>
</dbReference>
<feature type="region of interest" description="Disordered" evidence="1">
    <location>
        <begin position="434"/>
        <end position="460"/>
    </location>
</feature>